<evidence type="ECO:0000313" key="9">
    <source>
        <dbReference type="Proteomes" id="UP000629468"/>
    </source>
</evidence>
<accession>A0A8H7F661</accession>
<feature type="domain" description="CSN8/PSMD8/EIF3K" evidence="7">
    <location>
        <begin position="88"/>
        <end position="223"/>
    </location>
</feature>
<evidence type="ECO:0000256" key="5">
    <source>
        <dbReference type="ARBA" id="ARBA00023242"/>
    </source>
</evidence>
<sequence length="254" mass="27675">MVNAPPTPPPTTAAELHDQSQTQPQGSSTAPPPPAQLAQDSFPASFPLIVDLAAKAQYHDLIFKAEEIDVLSHTSRSPSRLFTLAPLVLTYLIMDNLPPAQYALSRLPDPLPSLPLTKALSELAKATADRQYNKIYSRAQALFNLASQPDFPDPKLASVVANLVTNFVEAFRQRTLVLLSRAYSSLPLSLAQVYLGISDDQVVKATEQYGWSYDTSTRILEPKAHAISTPQKSLDSISLTTFKFIADSVAELEA</sequence>
<comment type="caution">
    <text evidence="8">The sequence shown here is derived from an EMBL/GenBank/DDBJ whole genome shotgun (WGS) entry which is preliminary data.</text>
</comment>
<evidence type="ECO:0000313" key="8">
    <source>
        <dbReference type="EMBL" id="KAF7778622.1"/>
    </source>
</evidence>
<evidence type="ECO:0000256" key="1">
    <source>
        <dbReference type="ARBA" id="ARBA00004123"/>
    </source>
</evidence>
<dbReference type="GO" id="GO:0000338">
    <property type="term" value="P:protein deneddylation"/>
    <property type="evidence" value="ECO:0007669"/>
    <property type="project" value="InterPro"/>
</dbReference>
<protein>
    <recommendedName>
        <fullName evidence="7">CSN8/PSMD8/EIF3K domain-containing protein</fullName>
    </recommendedName>
</protein>
<dbReference type="GO" id="GO:0010387">
    <property type="term" value="P:COP9 signalosome assembly"/>
    <property type="evidence" value="ECO:0007669"/>
    <property type="project" value="InterPro"/>
</dbReference>
<evidence type="ECO:0000256" key="2">
    <source>
        <dbReference type="ARBA" id="ARBA00004496"/>
    </source>
</evidence>
<feature type="compositionally biased region" description="Polar residues" evidence="6">
    <location>
        <begin position="19"/>
        <end position="29"/>
    </location>
</feature>
<dbReference type="GO" id="GO:0008180">
    <property type="term" value="C:COP9 signalosome"/>
    <property type="evidence" value="ECO:0007669"/>
    <property type="project" value="UniProtKB-KW"/>
</dbReference>
<dbReference type="PANTHER" id="PTHR13339">
    <property type="entry name" value="COP9 SIGNALOSOME COMPLEX SUBUNIT 8"/>
    <property type="match status" value="1"/>
</dbReference>
<dbReference type="AlphaFoldDB" id="A0A8H7F661"/>
<gene>
    <name evidence="8" type="ORF">Agabi119p4_2967</name>
</gene>
<evidence type="ECO:0000256" key="4">
    <source>
        <dbReference type="ARBA" id="ARBA00022790"/>
    </source>
</evidence>
<evidence type="ECO:0000259" key="7">
    <source>
        <dbReference type="Pfam" id="PF10075"/>
    </source>
</evidence>
<dbReference type="Proteomes" id="UP000629468">
    <property type="component" value="Unassembled WGS sequence"/>
</dbReference>
<dbReference type="OMA" id="LASEKQW"/>
<dbReference type="EMBL" id="JABXXO010000004">
    <property type="protein sequence ID" value="KAF7778622.1"/>
    <property type="molecule type" value="Genomic_DNA"/>
</dbReference>
<keyword evidence="4" id="KW-0736">Signalosome</keyword>
<evidence type="ECO:0000256" key="3">
    <source>
        <dbReference type="ARBA" id="ARBA00022490"/>
    </source>
</evidence>
<keyword evidence="3" id="KW-0963">Cytoplasm</keyword>
<reference evidence="8 9" key="1">
    <citation type="journal article" name="Sci. Rep.">
        <title>Telomere-to-telomere assembled and centromere annotated genomes of the two main subspecies of the button mushroom Agaricus bisporus reveal especially polymorphic chromosome ends.</title>
        <authorList>
            <person name="Sonnenberg A.S.M."/>
            <person name="Sedaghat-Telgerd N."/>
            <person name="Lavrijssen B."/>
            <person name="Ohm R.A."/>
            <person name="Hendrickx P.M."/>
            <person name="Scholtmeijer K."/>
            <person name="Baars J.J.P."/>
            <person name="van Peer A."/>
        </authorList>
    </citation>
    <scope>NUCLEOTIDE SEQUENCE [LARGE SCALE GENOMIC DNA]</scope>
    <source>
        <strain evidence="8 9">H119_p4</strain>
    </source>
</reference>
<evidence type="ECO:0000256" key="6">
    <source>
        <dbReference type="SAM" id="MobiDB-lite"/>
    </source>
</evidence>
<keyword evidence="5" id="KW-0539">Nucleus</keyword>
<dbReference type="PANTHER" id="PTHR13339:SF0">
    <property type="entry name" value="COP9 SIGNALOSOME COMPLEX SUBUNIT 8"/>
    <property type="match status" value="1"/>
</dbReference>
<proteinExistence type="predicted"/>
<dbReference type="InterPro" id="IPR033205">
    <property type="entry name" value="COP9_CSN8"/>
</dbReference>
<dbReference type="Gene3D" id="1.25.40.990">
    <property type="match status" value="1"/>
</dbReference>
<dbReference type="Pfam" id="PF10075">
    <property type="entry name" value="CSN8_PSD8_EIF3K"/>
    <property type="match status" value="1"/>
</dbReference>
<dbReference type="InterPro" id="IPR033464">
    <property type="entry name" value="CSN8_PSD8_EIF3K"/>
</dbReference>
<organism evidence="8 9">
    <name type="scientific">Agaricus bisporus var. burnettii</name>
    <dbReference type="NCBI Taxonomy" id="192524"/>
    <lineage>
        <taxon>Eukaryota</taxon>
        <taxon>Fungi</taxon>
        <taxon>Dikarya</taxon>
        <taxon>Basidiomycota</taxon>
        <taxon>Agaricomycotina</taxon>
        <taxon>Agaricomycetes</taxon>
        <taxon>Agaricomycetidae</taxon>
        <taxon>Agaricales</taxon>
        <taxon>Agaricineae</taxon>
        <taxon>Agaricaceae</taxon>
        <taxon>Agaricus</taxon>
    </lineage>
</organism>
<feature type="compositionally biased region" description="Pro residues" evidence="6">
    <location>
        <begin position="1"/>
        <end position="11"/>
    </location>
</feature>
<feature type="region of interest" description="Disordered" evidence="6">
    <location>
        <begin position="1"/>
        <end position="38"/>
    </location>
</feature>
<name>A0A8H7F661_AGABI</name>
<dbReference type="GO" id="GO:0005737">
    <property type="term" value="C:cytoplasm"/>
    <property type="evidence" value="ECO:0007669"/>
    <property type="project" value="UniProtKB-SubCell"/>
</dbReference>
<comment type="subcellular location">
    <subcellularLocation>
        <location evidence="2">Cytoplasm</location>
    </subcellularLocation>
    <subcellularLocation>
        <location evidence="1">Nucleus</location>
    </subcellularLocation>
</comment>